<dbReference type="RefSeq" id="WP_094027172.1">
    <property type="nucleotide sequence ID" value="NZ_NGAF01000015.1"/>
</dbReference>
<organism evidence="2 3">
    <name type="scientific">Nocardia cerradoensis</name>
    <dbReference type="NCBI Taxonomy" id="85688"/>
    <lineage>
        <taxon>Bacteria</taxon>
        <taxon>Bacillati</taxon>
        <taxon>Actinomycetota</taxon>
        <taxon>Actinomycetes</taxon>
        <taxon>Mycobacteriales</taxon>
        <taxon>Nocardiaceae</taxon>
        <taxon>Nocardia</taxon>
    </lineage>
</organism>
<proteinExistence type="predicted"/>
<sequence>MPIALTLTGGAGIAATVAVAYVTVAATYWWEMRTSGPGSGADPAHDNDGEDRRGLRIRSRRPAAAHRQGRE</sequence>
<dbReference type="Proteomes" id="UP000215506">
    <property type="component" value="Unassembled WGS sequence"/>
</dbReference>
<evidence type="ECO:0000313" key="2">
    <source>
        <dbReference type="EMBL" id="OXR42202.1"/>
    </source>
</evidence>
<evidence type="ECO:0000256" key="1">
    <source>
        <dbReference type="SAM" id="MobiDB-lite"/>
    </source>
</evidence>
<dbReference type="AlphaFoldDB" id="A0A231H055"/>
<evidence type="ECO:0000313" key="3">
    <source>
        <dbReference type="Proteomes" id="UP000215506"/>
    </source>
</evidence>
<feature type="region of interest" description="Disordered" evidence="1">
    <location>
        <begin position="35"/>
        <end position="71"/>
    </location>
</feature>
<reference evidence="2 3" key="1">
    <citation type="submission" date="2017-07" db="EMBL/GenBank/DDBJ databases">
        <title>First draft Genome Sequence of Nocardia cerradoensis isolated from human infection.</title>
        <authorList>
            <person name="Carrasco G."/>
        </authorList>
    </citation>
    <scope>NUCLEOTIDE SEQUENCE [LARGE SCALE GENOMIC DNA]</scope>
    <source>
        <strain evidence="2 3">CNM20130759</strain>
    </source>
</reference>
<comment type="caution">
    <text evidence="2">The sequence shown here is derived from an EMBL/GenBank/DDBJ whole genome shotgun (WGS) entry which is preliminary data.</text>
</comment>
<name>A0A231H055_9NOCA</name>
<keyword evidence="3" id="KW-1185">Reference proteome</keyword>
<dbReference type="EMBL" id="NGAF01000015">
    <property type="protein sequence ID" value="OXR42202.1"/>
    <property type="molecule type" value="Genomic_DNA"/>
</dbReference>
<feature type="compositionally biased region" description="Basic and acidic residues" evidence="1">
    <location>
        <begin position="43"/>
        <end position="54"/>
    </location>
</feature>
<protein>
    <submittedName>
        <fullName evidence="2">Uncharacterized protein</fullName>
    </submittedName>
</protein>
<feature type="compositionally biased region" description="Basic residues" evidence="1">
    <location>
        <begin position="55"/>
        <end position="71"/>
    </location>
</feature>
<accession>A0A231H055</accession>
<gene>
    <name evidence="2" type="ORF">B7C42_05801</name>
</gene>